<dbReference type="Gene3D" id="3.40.50.150">
    <property type="entry name" value="Vaccinia Virus protein VP39"/>
    <property type="match status" value="1"/>
</dbReference>
<dbReference type="GO" id="GO:0030769">
    <property type="term" value="F:macrocin O-methyltransferase activity"/>
    <property type="evidence" value="ECO:0007669"/>
    <property type="project" value="UniProtKB-EC"/>
</dbReference>
<accession>A0A517LYS8</accession>
<dbReference type="PANTHER" id="PTHR40036:SF1">
    <property type="entry name" value="MACROCIN O-METHYLTRANSFERASE"/>
    <property type="match status" value="1"/>
</dbReference>
<organism evidence="1 2">
    <name type="scientific">Rosistilla ulvae</name>
    <dbReference type="NCBI Taxonomy" id="1930277"/>
    <lineage>
        <taxon>Bacteria</taxon>
        <taxon>Pseudomonadati</taxon>
        <taxon>Planctomycetota</taxon>
        <taxon>Planctomycetia</taxon>
        <taxon>Pirellulales</taxon>
        <taxon>Pirellulaceae</taxon>
        <taxon>Rosistilla</taxon>
    </lineage>
</organism>
<dbReference type="AlphaFoldDB" id="A0A517LYS8"/>
<dbReference type="InterPro" id="IPR029063">
    <property type="entry name" value="SAM-dependent_MTases_sf"/>
</dbReference>
<proteinExistence type="predicted"/>
<dbReference type="SUPFAM" id="SSF53335">
    <property type="entry name" value="S-adenosyl-L-methionine-dependent methyltransferases"/>
    <property type="match status" value="1"/>
</dbReference>
<dbReference type="EC" id="2.1.1.101" evidence="1"/>
<keyword evidence="1" id="KW-0489">Methyltransferase</keyword>
<reference evidence="1 2" key="1">
    <citation type="submission" date="2019-02" db="EMBL/GenBank/DDBJ databases">
        <title>Deep-cultivation of Planctomycetes and their phenomic and genomic characterization uncovers novel biology.</title>
        <authorList>
            <person name="Wiegand S."/>
            <person name="Jogler M."/>
            <person name="Boedeker C."/>
            <person name="Pinto D."/>
            <person name="Vollmers J."/>
            <person name="Rivas-Marin E."/>
            <person name="Kohn T."/>
            <person name="Peeters S.H."/>
            <person name="Heuer A."/>
            <person name="Rast P."/>
            <person name="Oberbeckmann S."/>
            <person name="Bunk B."/>
            <person name="Jeske O."/>
            <person name="Meyerdierks A."/>
            <person name="Storesund J.E."/>
            <person name="Kallscheuer N."/>
            <person name="Luecker S."/>
            <person name="Lage O.M."/>
            <person name="Pohl T."/>
            <person name="Merkel B.J."/>
            <person name="Hornburger P."/>
            <person name="Mueller R.-W."/>
            <person name="Bruemmer F."/>
            <person name="Labrenz M."/>
            <person name="Spormann A.M."/>
            <person name="Op den Camp H."/>
            <person name="Overmann J."/>
            <person name="Amann R."/>
            <person name="Jetten M.S.M."/>
            <person name="Mascher T."/>
            <person name="Medema M.H."/>
            <person name="Devos D.P."/>
            <person name="Kaster A.-K."/>
            <person name="Ovreas L."/>
            <person name="Rohde M."/>
            <person name="Galperin M.Y."/>
            <person name="Jogler C."/>
        </authorList>
    </citation>
    <scope>NUCLEOTIDE SEQUENCE [LARGE SCALE GENOMIC DNA]</scope>
    <source>
        <strain evidence="1 2">EC9</strain>
    </source>
</reference>
<protein>
    <submittedName>
        <fullName evidence="1">Macrocin O-methyltransferase</fullName>
        <ecNumber evidence="1">2.1.1.101</ecNumber>
    </submittedName>
</protein>
<name>A0A517LYS8_9BACT</name>
<dbReference type="InterPro" id="IPR008884">
    <property type="entry name" value="TylF_MeTrfase"/>
</dbReference>
<gene>
    <name evidence="1" type="primary">tylF</name>
    <name evidence="1" type="ORF">EC9_19530</name>
</gene>
<dbReference type="EMBL" id="CP036261">
    <property type="protein sequence ID" value="QDS87771.1"/>
    <property type="molecule type" value="Genomic_DNA"/>
</dbReference>
<dbReference type="Proteomes" id="UP000319557">
    <property type="component" value="Chromosome"/>
</dbReference>
<keyword evidence="2" id="KW-1185">Reference proteome</keyword>
<dbReference type="PANTHER" id="PTHR40036">
    <property type="entry name" value="MACROCIN O-METHYLTRANSFERASE"/>
    <property type="match status" value="1"/>
</dbReference>
<dbReference type="RefSeq" id="WP_145344356.1">
    <property type="nucleotide sequence ID" value="NZ_CP036261.1"/>
</dbReference>
<dbReference type="GO" id="GO:0032259">
    <property type="term" value="P:methylation"/>
    <property type="evidence" value="ECO:0007669"/>
    <property type="project" value="UniProtKB-KW"/>
</dbReference>
<evidence type="ECO:0000313" key="2">
    <source>
        <dbReference type="Proteomes" id="UP000319557"/>
    </source>
</evidence>
<sequence>MLLKNRFVQSLGGGRLEQVGTGLVSFLQRQSLGAHKSPEKIAMIKKMRRDVRGGPLTNEAFLLHSLAKAQSKLAGDFAEVGVFRGGSARMLCEGKGDKALHLFDTFAGLPEGTDIDGGVFRPAQYACSKDRVQAYLKDCKNVHYHQGLFPDSVIDDEEIKQKKFALAHFDVDLYEGTKACLEFFYPRMVPGGILISHDYSILDGVSEAFHEFLADKPEWLIDIPTTQCMIVKLP</sequence>
<keyword evidence="1" id="KW-0808">Transferase</keyword>
<evidence type="ECO:0000313" key="1">
    <source>
        <dbReference type="EMBL" id="QDS87771.1"/>
    </source>
</evidence>
<dbReference type="OrthoDB" id="149130at2"/>
<dbReference type="Pfam" id="PF05711">
    <property type="entry name" value="TylF"/>
    <property type="match status" value="1"/>
</dbReference>
<dbReference type="KEGG" id="ruv:EC9_19530"/>